<dbReference type="AlphaFoldDB" id="A0A2S7F262"/>
<dbReference type="EMBL" id="MDEJ01000009">
    <property type="protein sequence ID" value="PPU99526.1"/>
    <property type="molecule type" value="Genomic_DNA"/>
</dbReference>
<protein>
    <recommendedName>
        <fullName evidence="4">Zinc chelation protein SecC</fullName>
    </recommendedName>
</protein>
<evidence type="ECO:0000313" key="3">
    <source>
        <dbReference type="Proteomes" id="UP000239939"/>
    </source>
</evidence>
<sequence>MNESTKAPRERLNLRLPPDLKAQLQQYSESLGVPLNTAAILVLRTYLPAALSNGMQSPRPAKPVKQAPPVQPPAAPPPAVSRLLSTPAGRPRVGRNEPCPCGSGKKAKQCHPEWT</sequence>
<organism evidence="2 3">
    <name type="scientific">Xanthomonas populi</name>
    <dbReference type="NCBI Taxonomy" id="53414"/>
    <lineage>
        <taxon>Bacteria</taxon>
        <taxon>Pseudomonadati</taxon>
        <taxon>Pseudomonadota</taxon>
        <taxon>Gammaproteobacteria</taxon>
        <taxon>Lysobacterales</taxon>
        <taxon>Lysobacteraceae</taxon>
        <taxon>Xanthomonas</taxon>
    </lineage>
</organism>
<reference evidence="3" key="1">
    <citation type="submission" date="2016-08" db="EMBL/GenBank/DDBJ databases">
        <authorList>
            <person name="Merda D."/>
            <person name="Briand M."/>
            <person name="Taghouti G."/>
            <person name="Carrere S."/>
            <person name="Gouzy J."/>
            <person name="Portier P."/>
            <person name="Jacques M.-A."/>
            <person name="Fischer-Le Saux M."/>
        </authorList>
    </citation>
    <scope>NUCLEOTIDE SEQUENCE [LARGE SCALE GENOMIC DNA]</scope>
    <source>
        <strain evidence="3">CFBP1817</strain>
    </source>
</reference>
<gene>
    <name evidence="2" type="ORF">XpopCFBP1817_02560</name>
</gene>
<comment type="caution">
    <text evidence="2">The sequence shown here is derived from an EMBL/GenBank/DDBJ whole genome shotgun (WGS) entry which is preliminary data.</text>
</comment>
<evidence type="ECO:0008006" key="4">
    <source>
        <dbReference type="Google" id="ProtNLM"/>
    </source>
</evidence>
<feature type="compositionally biased region" description="Pro residues" evidence="1">
    <location>
        <begin position="69"/>
        <end position="79"/>
    </location>
</feature>
<dbReference type="Gene3D" id="3.10.450.50">
    <property type="match status" value="1"/>
</dbReference>
<dbReference type="Proteomes" id="UP000239939">
    <property type="component" value="Unassembled WGS sequence"/>
</dbReference>
<dbReference type="SUPFAM" id="SSF103642">
    <property type="entry name" value="Sec-C motif"/>
    <property type="match status" value="1"/>
</dbReference>
<proteinExistence type="predicted"/>
<feature type="region of interest" description="Disordered" evidence="1">
    <location>
        <begin position="52"/>
        <end position="115"/>
    </location>
</feature>
<keyword evidence="3" id="KW-1185">Reference proteome</keyword>
<evidence type="ECO:0000256" key="1">
    <source>
        <dbReference type="SAM" id="MobiDB-lite"/>
    </source>
</evidence>
<dbReference type="OrthoDB" id="570299at2"/>
<name>A0A2S7F262_9XANT</name>
<dbReference type="Pfam" id="PF02810">
    <property type="entry name" value="SEC-C"/>
    <property type="match status" value="1"/>
</dbReference>
<dbReference type="InterPro" id="IPR004027">
    <property type="entry name" value="SEC_C_motif"/>
</dbReference>
<dbReference type="GO" id="GO:0006355">
    <property type="term" value="P:regulation of DNA-templated transcription"/>
    <property type="evidence" value="ECO:0007669"/>
    <property type="project" value="InterPro"/>
</dbReference>
<dbReference type="RefSeq" id="WP_128415863.1">
    <property type="nucleotide sequence ID" value="NZ_MDEJ01000009.1"/>
</dbReference>
<evidence type="ECO:0000313" key="2">
    <source>
        <dbReference type="EMBL" id="PPU99526.1"/>
    </source>
</evidence>
<dbReference type="InterPro" id="IPR010985">
    <property type="entry name" value="Ribbon_hlx_hlx"/>
</dbReference>
<dbReference type="SUPFAM" id="SSF47598">
    <property type="entry name" value="Ribbon-helix-helix"/>
    <property type="match status" value="1"/>
</dbReference>
<accession>A0A2S7F262</accession>